<accession>C9YW04</accession>
<keyword evidence="2" id="KW-1185">Reference proteome</keyword>
<evidence type="ECO:0000313" key="1">
    <source>
        <dbReference type="EMBL" id="CBG69243.1"/>
    </source>
</evidence>
<reference evidence="1 2" key="1">
    <citation type="journal article" date="2010" name="Mol. Plant Microbe Interact.">
        <title>Streptomyces scabies 87-22 contains a coronafacic acid-like biosynthetic cluster that contributes to plant-microbe interactions.</title>
        <authorList>
            <person name="Bignell D.R."/>
            <person name="Seipke R.F."/>
            <person name="Huguet-Tapia J.C."/>
            <person name="Chambers A.H."/>
            <person name="Parry R.J."/>
            <person name="Loria R."/>
        </authorList>
    </citation>
    <scope>NUCLEOTIDE SEQUENCE [LARGE SCALE GENOMIC DNA]</scope>
    <source>
        <strain evidence="1 2">87.22</strain>
    </source>
</reference>
<gene>
    <name evidence="1" type="ordered locus">SCAB_21291</name>
</gene>
<dbReference type="KEGG" id="scb:SCAB_21291"/>
<dbReference type="AlphaFoldDB" id="C9YW04"/>
<sequence length="104" mass="11700">MVNVGDFHAQPLSGPLDGYHARGLCVRDRVCDYFPCEQPQVVGQLFIQDQPESLRTVDDAVACGWHRLDRRRDSERVGRISERARHGCDLSQGRSYGVSAISEK</sequence>
<name>C9YW04_STRSW</name>
<protein>
    <submittedName>
        <fullName evidence="1">Uncharacterized protein</fullName>
    </submittedName>
</protein>
<dbReference type="Proteomes" id="UP000001444">
    <property type="component" value="Chromosome"/>
</dbReference>
<dbReference type="HOGENOM" id="CLU_2248679_0_0_11"/>
<organism evidence="1 2">
    <name type="scientific">Streptomyces scabiei (strain 87.22)</name>
    <dbReference type="NCBI Taxonomy" id="680198"/>
    <lineage>
        <taxon>Bacteria</taxon>
        <taxon>Bacillati</taxon>
        <taxon>Actinomycetota</taxon>
        <taxon>Actinomycetes</taxon>
        <taxon>Kitasatosporales</taxon>
        <taxon>Streptomycetaceae</taxon>
        <taxon>Streptomyces</taxon>
    </lineage>
</organism>
<dbReference type="EMBL" id="FN554889">
    <property type="protein sequence ID" value="CBG69243.1"/>
    <property type="molecule type" value="Genomic_DNA"/>
</dbReference>
<evidence type="ECO:0000313" key="2">
    <source>
        <dbReference type="Proteomes" id="UP000001444"/>
    </source>
</evidence>
<proteinExistence type="predicted"/>